<dbReference type="Gene3D" id="3.40.50.1000">
    <property type="entry name" value="HAD superfamily/HAD-like"/>
    <property type="match status" value="1"/>
</dbReference>
<keyword evidence="2" id="KW-1185">Reference proteome</keyword>
<accession>A0A517QW65</accession>
<dbReference type="InterPro" id="IPR044924">
    <property type="entry name" value="HAD-SF_hydro_IA_REG-2-like_cap"/>
</dbReference>
<dbReference type="PANTHER" id="PTHR46649:SF4">
    <property type="entry name" value="HALOACID DEHALOGENASE-LIKE HYDROLASE (HAD) SUPERFAMILY PROTEIN"/>
    <property type="match status" value="1"/>
</dbReference>
<dbReference type="KEGG" id="svp:Pan189_01710"/>
<proteinExistence type="predicted"/>
<name>A0A517QW65_9PLAN</name>
<dbReference type="Gene3D" id="1.10.150.720">
    <property type="entry name" value="Haloacid dehalogenase-like hydrolase"/>
    <property type="match status" value="1"/>
</dbReference>
<dbReference type="GO" id="GO:0008967">
    <property type="term" value="F:phosphoglycolate phosphatase activity"/>
    <property type="evidence" value="ECO:0007669"/>
    <property type="project" value="UniProtKB-EC"/>
</dbReference>
<reference evidence="1 2" key="1">
    <citation type="submission" date="2019-02" db="EMBL/GenBank/DDBJ databases">
        <title>Deep-cultivation of Planctomycetes and their phenomic and genomic characterization uncovers novel biology.</title>
        <authorList>
            <person name="Wiegand S."/>
            <person name="Jogler M."/>
            <person name="Boedeker C."/>
            <person name="Pinto D."/>
            <person name="Vollmers J."/>
            <person name="Rivas-Marin E."/>
            <person name="Kohn T."/>
            <person name="Peeters S.H."/>
            <person name="Heuer A."/>
            <person name="Rast P."/>
            <person name="Oberbeckmann S."/>
            <person name="Bunk B."/>
            <person name="Jeske O."/>
            <person name="Meyerdierks A."/>
            <person name="Storesund J.E."/>
            <person name="Kallscheuer N."/>
            <person name="Luecker S."/>
            <person name="Lage O.M."/>
            <person name="Pohl T."/>
            <person name="Merkel B.J."/>
            <person name="Hornburger P."/>
            <person name="Mueller R.-W."/>
            <person name="Bruemmer F."/>
            <person name="Labrenz M."/>
            <person name="Spormann A.M."/>
            <person name="Op den Camp H."/>
            <person name="Overmann J."/>
            <person name="Amann R."/>
            <person name="Jetten M.S.M."/>
            <person name="Mascher T."/>
            <person name="Medema M.H."/>
            <person name="Devos D.P."/>
            <person name="Kaster A.-K."/>
            <person name="Ovreas L."/>
            <person name="Rohde M."/>
            <person name="Galperin M.Y."/>
            <person name="Jogler C."/>
        </authorList>
    </citation>
    <scope>NUCLEOTIDE SEQUENCE [LARGE SCALE GENOMIC DNA]</scope>
    <source>
        <strain evidence="1 2">Pan189</strain>
    </source>
</reference>
<organism evidence="1 2">
    <name type="scientific">Stratiformator vulcanicus</name>
    <dbReference type="NCBI Taxonomy" id="2527980"/>
    <lineage>
        <taxon>Bacteria</taxon>
        <taxon>Pseudomonadati</taxon>
        <taxon>Planctomycetota</taxon>
        <taxon>Planctomycetia</taxon>
        <taxon>Planctomycetales</taxon>
        <taxon>Planctomycetaceae</taxon>
        <taxon>Stratiformator</taxon>
    </lineage>
</organism>
<dbReference type="InterPro" id="IPR036412">
    <property type="entry name" value="HAD-like_sf"/>
</dbReference>
<protein>
    <submittedName>
        <fullName evidence="1">Phosphoglycolate phosphatase</fullName>
        <ecNumber evidence="1">3.1.3.18</ecNumber>
    </submittedName>
</protein>
<dbReference type="InterPro" id="IPR006439">
    <property type="entry name" value="HAD-SF_hydro_IA"/>
</dbReference>
<dbReference type="InterPro" id="IPR023214">
    <property type="entry name" value="HAD_sf"/>
</dbReference>
<dbReference type="RefSeq" id="WP_145362085.1">
    <property type="nucleotide sequence ID" value="NZ_CP036268.1"/>
</dbReference>
<dbReference type="PANTHER" id="PTHR46649">
    <property type="match status" value="1"/>
</dbReference>
<dbReference type="PRINTS" id="PR00413">
    <property type="entry name" value="HADHALOGNASE"/>
</dbReference>
<evidence type="ECO:0000313" key="1">
    <source>
        <dbReference type="EMBL" id="QDT35818.1"/>
    </source>
</evidence>
<evidence type="ECO:0000313" key="2">
    <source>
        <dbReference type="Proteomes" id="UP000317318"/>
    </source>
</evidence>
<dbReference type="EC" id="3.1.3.18" evidence="1"/>
<dbReference type="SUPFAM" id="SSF56784">
    <property type="entry name" value="HAD-like"/>
    <property type="match status" value="1"/>
</dbReference>
<dbReference type="Pfam" id="PF00702">
    <property type="entry name" value="Hydrolase"/>
    <property type="match status" value="1"/>
</dbReference>
<keyword evidence="1" id="KW-0378">Hydrolase</keyword>
<dbReference type="SFLD" id="SFLDS00003">
    <property type="entry name" value="Haloacid_Dehalogenase"/>
    <property type="match status" value="1"/>
</dbReference>
<dbReference type="OrthoDB" id="9809962at2"/>
<dbReference type="EMBL" id="CP036268">
    <property type="protein sequence ID" value="QDT35818.1"/>
    <property type="molecule type" value="Genomic_DNA"/>
</dbReference>
<dbReference type="AlphaFoldDB" id="A0A517QW65"/>
<dbReference type="SFLD" id="SFLDG01129">
    <property type="entry name" value="C1.5:_HAD__Beta-PGM__Phosphata"/>
    <property type="match status" value="1"/>
</dbReference>
<gene>
    <name evidence="1" type="primary">gph_1</name>
    <name evidence="1" type="ORF">Pan189_01710</name>
</gene>
<dbReference type="NCBIfam" id="TIGR01549">
    <property type="entry name" value="HAD-SF-IA-v1"/>
    <property type="match status" value="1"/>
</dbReference>
<dbReference type="Proteomes" id="UP000317318">
    <property type="component" value="Chromosome"/>
</dbReference>
<sequence length="237" mass="26451">MNQSPIGSTSVDDHPPLRAVVFDAVGTVLHPQPDVVTAYHEIGRQHGSSLSRDEVGRRFREAFTSRAETELETSDAIEYEFWRYVVGKVFRDVVDPEACFRQLHEHFAQPTSWRFDSETERVLTALGLRGVVRCIASNFDARLDGILDASPVGPLFDHRVISSKIGYRKPHRRFYEIVLETCGTTAAETLFIGDEPAADREGPAQLGCRALLLDPGCSGEENCVTQLRDVLCFLEAN</sequence>